<reference evidence="2 3" key="1">
    <citation type="submission" date="2019-12" db="EMBL/GenBank/DDBJ databases">
        <title>Genomic-based taxomic classification of the family Erythrobacteraceae.</title>
        <authorList>
            <person name="Xu L."/>
        </authorList>
    </citation>
    <scope>NUCLEOTIDE SEQUENCE [LARGE SCALE GENOMIC DNA]</scope>
    <source>
        <strain evidence="2 3">MCCC 1A09965</strain>
    </source>
</reference>
<dbReference type="InterPro" id="IPR007484">
    <property type="entry name" value="Peptidase_M28"/>
</dbReference>
<dbReference type="Proteomes" id="UP000445582">
    <property type="component" value="Unassembled WGS sequence"/>
</dbReference>
<dbReference type="Gene3D" id="3.50.30.30">
    <property type="match status" value="1"/>
</dbReference>
<dbReference type="GO" id="GO:0008235">
    <property type="term" value="F:metalloexopeptidase activity"/>
    <property type="evidence" value="ECO:0007669"/>
    <property type="project" value="InterPro"/>
</dbReference>
<dbReference type="Pfam" id="PF04389">
    <property type="entry name" value="Peptidase_M28"/>
    <property type="match status" value="1"/>
</dbReference>
<feature type="domain" description="Peptidase M28" evidence="1">
    <location>
        <begin position="311"/>
        <end position="526"/>
    </location>
</feature>
<dbReference type="EMBL" id="WTYN01000002">
    <property type="protein sequence ID" value="MXO63467.1"/>
    <property type="molecule type" value="Genomic_DNA"/>
</dbReference>
<evidence type="ECO:0000259" key="1">
    <source>
        <dbReference type="Pfam" id="PF04389"/>
    </source>
</evidence>
<evidence type="ECO:0000313" key="3">
    <source>
        <dbReference type="Proteomes" id="UP000445582"/>
    </source>
</evidence>
<name>A0A844YHQ8_9SPHN</name>
<dbReference type="SUPFAM" id="SSF53187">
    <property type="entry name" value="Zn-dependent exopeptidases"/>
    <property type="match status" value="1"/>
</dbReference>
<dbReference type="InterPro" id="IPR045175">
    <property type="entry name" value="M28_fam"/>
</dbReference>
<keyword evidence="3" id="KW-1185">Reference proteome</keyword>
<sequence>MLQARRRCTDIIEGMPMRRLLTVSVAALALLHGATALGHDGEVSAERLEADVTLLADDALGGREAGTEGYNLAAGYVGGEFAAIGLDPAIGNHYFQTMPFRFFQADDPSKLSMTIIGRDGAQTLVPGDEIMIGTEAAVASASIEAPLVFVGSGFADDGLGWDDFSGVDVAGKIAVVLRNPPKIMGDQEYGYYRNTQAERLAARGAVGMIVLVTPTYEKGIKFEMLKSDFEPAVNMAWLRADGTPFAEVPDSFIRAFASEELGRRLMEGQPVSWEEAAAAEADGKKRLPAFELGFGARLTAGNRLWQQNSYNVVGVLPGSDPALANEIVVVTAHLDGVGTHVTEKEGDDEIVNAAMDNATGVAAITEIARLLAPTPPRRTLVFAALTAEEKGLWGADYLARNPVMAGTHKVVANINVDMPLSSWEFTDLVVYGVERTTMEPVIRQSVASAGLVIVPDPQPEESYFTRSDHYRFVQQGIPSVYVNPGFGNGGDKAYKDFIGKHYHQPSDEVGNVDFRQLARFTDVYRDIVVGVANMDEAPLWRKGDFFAKFYGGKMED</sequence>
<proteinExistence type="predicted"/>
<dbReference type="PANTHER" id="PTHR12147">
    <property type="entry name" value="METALLOPEPTIDASE M28 FAMILY MEMBER"/>
    <property type="match status" value="1"/>
</dbReference>
<comment type="caution">
    <text evidence="2">The sequence shown here is derived from an EMBL/GenBank/DDBJ whole genome shotgun (WGS) entry which is preliminary data.</text>
</comment>
<dbReference type="PANTHER" id="PTHR12147:SF26">
    <property type="entry name" value="PEPTIDASE M28 DOMAIN-CONTAINING PROTEIN"/>
    <property type="match status" value="1"/>
</dbReference>
<protein>
    <submittedName>
        <fullName evidence="2">M28 family peptidase</fullName>
    </submittedName>
</protein>
<gene>
    <name evidence="2" type="ORF">GRI48_10635</name>
</gene>
<evidence type="ECO:0000313" key="2">
    <source>
        <dbReference type="EMBL" id="MXO63467.1"/>
    </source>
</evidence>
<dbReference type="Gene3D" id="3.40.630.10">
    <property type="entry name" value="Zn peptidases"/>
    <property type="match status" value="1"/>
</dbReference>
<organism evidence="2 3">
    <name type="scientific">Qipengyuania oceanensis</name>
    <dbReference type="NCBI Taxonomy" id="1463597"/>
    <lineage>
        <taxon>Bacteria</taxon>
        <taxon>Pseudomonadati</taxon>
        <taxon>Pseudomonadota</taxon>
        <taxon>Alphaproteobacteria</taxon>
        <taxon>Sphingomonadales</taxon>
        <taxon>Erythrobacteraceae</taxon>
        <taxon>Qipengyuania</taxon>
    </lineage>
</organism>
<dbReference type="AlphaFoldDB" id="A0A844YHQ8"/>
<dbReference type="SUPFAM" id="SSF52025">
    <property type="entry name" value="PA domain"/>
    <property type="match status" value="1"/>
</dbReference>
<dbReference type="GO" id="GO:0006508">
    <property type="term" value="P:proteolysis"/>
    <property type="evidence" value="ECO:0007669"/>
    <property type="project" value="InterPro"/>
</dbReference>
<dbReference type="InterPro" id="IPR046450">
    <property type="entry name" value="PA_dom_sf"/>
</dbReference>
<accession>A0A844YHQ8</accession>